<evidence type="ECO:0000313" key="2">
    <source>
        <dbReference type="Proteomes" id="UP000821845"/>
    </source>
</evidence>
<sequence>MKDFYMGDKTYEVTAYMTAGKIRQKGSSEGYQTTPQVKRCRECGSAEPTPDHRCEPKCLLCGRDHPTGDRKCKARFKTPYLIKKRQWERKLQENASRERKRTENEKRVDNAAALDDGRERRCRLRSRSRSLTRKQGEGPQPRASSGPRARSRSTSRNGTTPMQRKEGATGSRHHGPLEVSWAGAVYCGRSKVEAAPGNANAETKSSSFIIVPSIRSVLHIIEEKSCTTVGRTKYHFPALSEVLRKRSLAGSPKEIRCLSGGTRQPETEGERPGLEGVSGAATLSLARRGRPPRHLSRKLETHLIYRLVLLLFQPRYSSRVPWPSVAVGCGIDFGARICWRPSRFSKEARSPSSVKR</sequence>
<proteinExistence type="predicted"/>
<dbReference type="Proteomes" id="UP000821845">
    <property type="component" value="Chromosome 11"/>
</dbReference>
<organism evidence="1 2">
    <name type="scientific">Hyalomma asiaticum</name>
    <name type="common">Tick</name>
    <dbReference type="NCBI Taxonomy" id="266040"/>
    <lineage>
        <taxon>Eukaryota</taxon>
        <taxon>Metazoa</taxon>
        <taxon>Ecdysozoa</taxon>
        <taxon>Arthropoda</taxon>
        <taxon>Chelicerata</taxon>
        <taxon>Arachnida</taxon>
        <taxon>Acari</taxon>
        <taxon>Parasitiformes</taxon>
        <taxon>Ixodida</taxon>
        <taxon>Ixodoidea</taxon>
        <taxon>Ixodidae</taxon>
        <taxon>Hyalomminae</taxon>
        <taxon>Hyalomma</taxon>
    </lineage>
</organism>
<accession>A0ACB7T5B1</accession>
<protein>
    <submittedName>
        <fullName evidence="1">Uncharacterized protein</fullName>
    </submittedName>
</protein>
<evidence type="ECO:0000313" key="1">
    <source>
        <dbReference type="EMBL" id="KAH6940597.1"/>
    </source>
</evidence>
<comment type="caution">
    <text evidence="1">The sequence shown here is derived from an EMBL/GenBank/DDBJ whole genome shotgun (WGS) entry which is preliminary data.</text>
</comment>
<dbReference type="EMBL" id="CM023491">
    <property type="protein sequence ID" value="KAH6940597.1"/>
    <property type="molecule type" value="Genomic_DNA"/>
</dbReference>
<gene>
    <name evidence="1" type="ORF">HPB50_002920</name>
</gene>
<keyword evidence="2" id="KW-1185">Reference proteome</keyword>
<reference evidence="1" key="1">
    <citation type="submission" date="2020-05" db="EMBL/GenBank/DDBJ databases">
        <title>Large-scale comparative analyses of tick genomes elucidate their genetic diversity and vector capacities.</title>
        <authorList>
            <person name="Jia N."/>
            <person name="Wang J."/>
            <person name="Shi W."/>
            <person name="Du L."/>
            <person name="Sun Y."/>
            <person name="Zhan W."/>
            <person name="Jiang J."/>
            <person name="Wang Q."/>
            <person name="Zhang B."/>
            <person name="Ji P."/>
            <person name="Sakyi L.B."/>
            <person name="Cui X."/>
            <person name="Yuan T."/>
            <person name="Jiang B."/>
            <person name="Yang W."/>
            <person name="Lam T.T.-Y."/>
            <person name="Chang Q."/>
            <person name="Ding S."/>
            <person name="Wang X."/>
            <person name="Zhu J."/>
            <person name="Ruan X."/>
            <person name="Zhao L."/>
            <person name="Wei J."/>
            <person name="Que T."/>
            <person name="Du C."/>
            <person name="Cheng J."/>
            <person name="Dai P."/>
            <person name="Han X."/>
            <person name="Huang E."/>
            <person name="Gao Y."/>
            <person name="Liu J."/>
            <person name="Shao H."/>
            <person name="Ye R."/>
            <person name="Li L."/>
            <person name="Wei W."/>
            <person name="Wang X."/>
            <person name="Wang C."/>
            <person name="Yang T."/>
            <person name="Huo Q."/>
            <person name="Li W."/>
            <person name="Guo W."/>
            <person name="Chen H."/>
            <person name="Zhou L."/>
            <person name="Ni X."/>
            <person name="Tian J."/>
            <person name="Zhou Y."/>
            <person name="Sheng Y."/>
            <person name="Liu T."/>
            <person name="Pan Y."/>
            <person name="Xia L."/>
            <person name="Li J."/>
            <person name="Zhao F."/>
            <person name="Cao W."/>
        </authorList>
    </citation>
    <scope>NUCLEOTIDE SEQUENCE</scope>
    <source>
        <strain evidence="1">Hyas-2018</strain>
    </source>
</reference>
<name>A0ACB7T5B1_HYAAI</name>